<keyword evidence="2" id="KW-1185">Reference proteome</keyword>
<dbReference type="Proteomes" id="UP000608522">
    <property type="component" value="Unassembled WGS sequence"/>
</dbReference>
<name>A0ABQ3T4M4_9ACTN</name>
<accession>A0ABQ3T4M4</accession>
<sequence>MPRMRAPDFVDGTRGFDWHMVNDLSLATVVTPGPGGGKTVRALLPR</sequence>
<comment type="caution">
    <text evidence="1">The sequence shown here is derived from an EMBL/GenBank/DDBJ whole genome shotgun (WGS) entry which is preliminary data.</text>
</comment>
<organism evidence="1 2">
    <name type="scientific">Streptomyces spororaveus</name>
    <dbReference type="NCBI Taxonomy" id="284039"/>
    <lineage>
        <taxon>Bacteria</taxon>
        <taxon>Bacillati</taxon>
        <taxon>Actinomycetota</taxon>
        <taxon>Actinomycetes</taxon>
        <taxon>Kitasatosporales</taxon>
        <taxon>Streptomycetaceae</taxon>
        <taxon>Streptomyces</taxon>
    </lineage>
</organism>
<proteinExistence type="predicted"/>
<dbReference type="RefSeq" id="WP_308295776.1">
    <property type="nucleotide sequence ID" value="NZ_JAKGSF010000001.1"/>
</dbReference>
<protein>
    <submittedName>
        <fullName evidence="1">Uncharacterized protein</fullName>
    </submittedName>
</protein>
<evidence type="ECO:0000313" key="1">
    <source>
        <dbReference type="EMBL" id="GHI74955.1"/>
    </source>
</evidence>
<gene>
    <name evidence="1" type="ORF">Sspor_05160</name>
</gene>
<dbReference type="EMBL" id="BNED01000003">
    <property type="protein sequence ID" value="GHI74955.1"/>
    <property type="molecule type" value="Genomic_DNA"/>
</dbReference>
<evidence type="ECO:0000313" key="2">
    <source>
        <dbReference type="Proteomes" id="UP000608522"/>
    </source>
</evidence>
<reference evidence="2" key="1">
    <citation type="submission" date="2023-07" db="EMBL/GenBank/DDBJ databases">
        <title>Whole genome shotgun sequence of Streptomyces spororaveus NBRC 15456.</title>
        <authorList>
            <person name="Komaki H."/>
            <person name="Tamura T."/>
        </authorList>
    </citation>
    <scope>NUCLEOTIDE SEQUENCE [LARGE SCALE GENOMIC DNA]</scope>
    <source>
        <strain evidence="2">NBRC 15456</strain>
    </source>
</reference>